<evidence type="ECO:0000256" key="1">
    <source>
        <dbReference type="ARBA" id="ARBA00023015"/>
    </source>
</evidence>
<keyword evidence="1" id="KW-0805">Transcription regulation</keyword>
<dbReference type="GO" id="GO:0003700">
    <property type="term" value="F:DNA-binding transcription factor activity"/>
    <property type="evidence" value="ECO:0007669"/>
    <property type="project" value="TreeGrafter"/>
</dbReference>
<evidence type="ECO:0000256" key="2">
    <source>
        <dbReference type="ARBA" id="ARBA00023125"/>
    </source>
</evidence>
<dbReference type="AlphaFoldDB" id="F7ZJE6"/>
<evidence type="ECO:0000313" key="6">
    <source>
        <dbReference type="Proteomes" id="UP000001353"/>
    </source>
</evidence>
<dbReference type="SUPFAM" id="SSF53822">
    <property type="entry name" value="Periplasmic binding protein-like I"/>
    <property type="match status" value="1"/>
</dbReference>
<protein>
    <submittedName>
        <fullName evidence="5">HTH-type regulatory protein-like protein</fullName>
    </submittedName>
</protein>
<dbReference type="KEGG" id="rli:RLO149_c005500"/>
<dbReference type="PANTHER" id="PTHR30146:SF152">
    <property type="entry name" value="TRANSCRIPTIONAL REGULATORY PROTEIN"/>
    <property type="match status" value="1"/>
</dbReference>
<keyword evidence="6" id="KW-1185">Reference proteome</keyword>
<evidence type="ECO:0000256" key="3">
    <source>
        <dbReference type="ARBA" id="ARBA00023163"/>
    </source>
</evidence>
<dbReference type="CDD" id="cd06307">
    <property type="entry name" value="PBP1_sugar_binding"/>
    <property type="match status" value="1"/>
</dbReference>
<dbReference type="PRINTS" id="PR00036">
    <property type="entry name" value="HTHLACI"/>
</dbReference>
<organism evidence="5 6">
    <name type="scientific">Roseobacter litoralis (strain ATCC 49566 / DSM 6996 / JCM 21268 / NBRC 15278 / OCh 149)</name>
    <dbReference type="NCBI Taxonomy" id="391595"/>
    <lineage>
        <taxon>Bacteria</taxon>
        <taxon>Pseudomonadati</taxon>
        <taxon>Pseudomonadota</taxon>
        <taxon>Alphaproteobacteria</taxon>
        <taxon>Rhodobacterales</taxon>
        <taxon>Roseobacteraceae</taxon>
        <taxon>Roseobacter</taxon>
    </lineage>
</organism>
<dbReference type="InterPro" id="IPR000843">
    <property type="entry name" value="HTH_LacI"/>
</dbReference>
<dbReference type="InterPro" id="IPR010982">
    <property type="entry name" value="Lambda_DNA-bd_dom_sf"/>
</dbReference>
<dbReference type="GO" id="GO:0000976">
    <property type="term" value="F:transcription cis-regulatory region binding"/>
    <property type="evidence" value="ECO:0007669"/>
    <property type="project" value="TreeGrafter"/>
</dbReference>
<gene>
    <name evidence="5" type="ordered locus">RLO149_c005500</name>
</gene>
<proteinExistence type="predicted"/>
<name>F7ZJE6_ROSLO</name>
<accession>F7ZJE6</accession>
<dbReference type="SUPFAM" id="SSF47413">
    <property type="entry name" value="lambda repressor-like DNA-binding domains"/>
    <property type="match status" value="1"/>
</dbReference>
<dbReference type="EMBL" id="CP002623">
    <property type="protein sequence ID" value="AEI92578.1"/>
    <property type="molecule type" value="Genomic_DNA"/>
</dbReference>
<dbReference type="RefSeq" id="WP_013960519.1">
    <property type="nucleotide sequence ID" value="NC_015730.1"/>
</dbReference>
<dbReference type="STRING" id="391595.RLO149_c005500"/>
<dbReference type="eggNOG" id="COG1879">
    <property type="taxonomic scope" value="Bacteria"/>
</dbReference>
<keyword evidence="2" id="KW-0238">DNA-binding</keyword>
<keyword evidence="3" id="KW-0804">Transcription</keyword>
<dbReference type="PROSITE" id="PS50932">
    <property type="entry name" value="HTH_LACI_2"/>
    <property type="match status" value="1"/>
</dbReference>
<dbReference type="InterPro" id="IPR028082">
    <property type="entry name" value="Peripla_BP_I"/>
</dbReference>
<dbReference type="Gene3D" id="3.40.50.2300">
    <property type="match status" value="2"/>
</dbReference>
<dbReference type="Pfam" id="PF00356">
    <property type="entry name" value="LacI"/>
    <property type="match status" value="1"/>
</dbReference>
<dbReference type="CDD" id="cd01392">
    <property type="entry name" value="HTH_LacI"/>
    <property type="match status" value="1"/>
</dbReference>
<dbReference type="PANTHER" id="PTHR30146">
    <property type="entry name" value="LACI-RELATED TRANSCRIPTIONAL REPRESSOR"/>
    <property type="match status" value="1"/>
</dbReference>
<dbReference type="Gene3D" id="1.10.260.40">
    <property type="entry name" value="lambda repressor-like DNA-binding domains"/>
    <property type="match status" value="1"/>
</dbReference>
<dbReference type="SMART" id="SM00354">
    <property type="entry name" value="HTH_LACI"/>
    <property type="match status" value="1"/>
</dbReference>
<reference evidence="5 6" key="1">
    <citation type="journal article" date="2011" name="BMC Genomics">
        <title>Comparative genome analysis and genome-guided physiological analysis of Roseobacter litoralis.</title>
        <authorList>
            <person name="Kalhoefer D."/>
            <person name="Thole S."/>
            <person name="Voget S."/>
            <person name="Lehmann R."/>
            <person name="Liesegang H."/>
            <person name="Wollher A."/>
            <person name="Daniel R."/>
            <person name="Simon M."/>
            <person name="Brinkhoff T."/>
        </authorList>
    </citation>
    <scope>NUCLEOTIDE SEQUENCE [LARGE SCALE GENOMIC DNA]</scope>
    <source>
        <strain evidence="6">ATCC 49566 / DSM 6996 / JCM 21268 / NBRC 15278 / OCh 149</strain>
    </source>
</reference>
<dbReference type="Proteomes" id="UP000001353">
    <property type="component" value="Chromosome"/>
</dbReference>
<evidence type="ECO:0000259" key="4">
    <source>
        <dbReference type="PROSITE" id="PS50932"/>
    </source>
</evidence>
<evidence type="ECO:0000313" key="5">
    <source>
        <dbReference type="EMBL" id="AEI92578.1"/>
    </source>
</evidence>
<dbReference type="OrthoDB" id="9805774at2"/>
<dbReference type="InterPro" id="IPR025997">
    <property type="entry name" value="SBP_2_dom"/>
</dbReference>
<sequence>MNRVTAQDVAKAAGVSVATVDRVLNERKGVSESTIEKVHSAMDQLRFVRNQAAADLARGKDYRFTFILPAGETTFFNDLLNEVEAARSDASKSRIDIRAVTVPPLNPEAVVRAIDALGDDVGDGLALVAVESQIVRDAINKLRNRGVRVVTFISDIPNSRRDRFIGIDNVAAGRVAASLLNRFICAPSGDVAVIAGSGILRDHVERRMGFEQVMRAECPHLNVLPWIEGEELAGLVEEKLSKLLAANSNIVGLYSLGGGTRGVIEAIESAKTDIRAVTTELSEHTRDALLSGTVDAVLVQDPGHEVRSAVRVLKALTDNGPINENQERIRIEIFMRDNLP</sequence>
<dbReference type="Pfam" id="PF13407">
    <property type="entry name" value="Peripla_BP_4"/>
    <property type="match status" value="1"/>
</dbReference>
<feature type="domain" description="HTH lacI-type" evidence="4">
    <location>
        <begin position="4"/>
        <end position="58"/>
    </location>
</feature>
<dbReference type="HOGENOM" id="CLU_037628_0_0_5"/>